<dbReference type="Pfam" id="PF13850">
    <property type="entry name" value="ERGIC_N"/>
    <property type="match status" value="1"/>
</dbReference>
<evidence type="ECO:0000259" key="7">
    <source>
        <dbReference type="Pfam" id="PF07970"/>
    </source>
</evidence>
<gene>
    <name evidence="9" type="ORF">HKI87_09g59740</name>
</gene>
<dbReference type="GO" id="GO:0030134">
    <property type="term" value="C:COPII-coated ER to Golgi transport vesicle"/>
    <property type="evidence" value="ECO:0007669"/>
    <property type="project" value="TreeGrafter"/>
</dbReference>
<keyword evidence="10" id="KW-1185">Reference proteome</keyword>
<keyword evidence="9" id="KW-0413">Isomerase</keyword>
<dbReference type="InterPro" id="IPR013766">
    <property type="entry name" value="Thioredoxin_domain"/>
</dbReference>
<name>A0AAX4PDT7_9CHLO</name>
<evidence type="ECO:0000256" key="5">
    <source>
        <dbReference type="SAM" id="Phobius"/>
    </source>
</evidence>
<dbReference type="PANTHER" id="PTHR10984:SF37">
    <property type="entry name" value="PROTEIN DISULFIDE-ISOMERASE 5-3"/>
    <property type="match status" value="1"/>
</dbReference>
<reference evidence="9 10" key="1">
    <citation type="submission" date="2024-03" db="EMBL/GenBank/DDBJ databases">
        <title>Complete genome sequence of the green alga Chloropicon roscoffensis RCC1871.</title>
        <authorList>
            <person name="Lemieux C."/>
            <person name="Pombert J.-F."/>
            <person name="Otis C."/>
            <person name="Turmel M."/>
        </authorList>
    </citation>
    <scope>NUCLEOTIDE SEQUENCE [LARGE SCALE GENOMIC DNA]</scope>
    <source>
        <strain evidence="9 10">RCC1871</strain>
    </source>
</reference>
<dbReference type="Gene3D" id="3.40.30.10">
    <property type="entry name" value="Glutaredoxin"/>
    <property type="match status" value="1"/>
</dbReference>
<feature type="transmembrane region" description="Helical" evidence="5">
    <location>
        <begin position="21"/>
        <end position="44"/>
    </location>
</feature>
<dbReference type="CDD" id="cd02961">
    <property type="entry name" value="PDI_a_family"/>
    <property type="match status" value="1"/>
</dbReference>
<proteinExistence type="predicted"/>
<dbReference type="SUPFAM" id="SSF52833">
    <property type="entry name" value="Thioredoxin-like"/>
    <property type="match status" value="1"/>
</dbReference>
<dbReference type="GO" id="GO:0016020">
    <property type="term" value="C:membrane"/>
    <property type="evidence" value="ECO:0007669"/>
    <property type="project" value="UniProtKB-SubCell"/>
</dbReference>
<comment type="subcellular location">
    <subcellularLocation>
        <location evidence="1">Membrane</location>
    </subcellularLocation>
</comment>
<dbReference type="InterPro" id="IPR039542">
    <property type="entry name" value="Erv_N"/>
</dbReference>
<dbReference type="Pfam" id="PF00085">
    <property type="entry name" value="Thioredoxin"/>
    <property type="match status" value="1"/>
</dbReference>
<evidence type="ECO:0000259" key="6">
    <source>
        <dbReference type="Pfam" id="PF00085"/>
    </source>
</evidence>
<dbReference type="GO" id="GO:0016853">
    <property type="term" value="F:isomerase activity"/>
    <property type="evidence" value="ECO:0007669"/>
    <property type="project" value="UniProtKB-KW"/>
</dbReference>
<dbReference type="Proteomes" id="UP001472866">
    <property type="component" value="Chromosome 09"/>
</dbReference>
<evidence type="ECO:0000313" key="9">
    <source>
        <dbReference type="EMBL" id="WZN64418.1"/>
    </source>
</evidence>
<sequence>MAKGRRTLRSVDYFRKVPRDLTEGSLSGGGISIIATGVMLLLVFGEVRGYLGKKTVTDVFADTSNDGQLRINFDVYFNEVSCEHLTVDVLDVIGNLKSNVTANVKKLAKKTTNERVGRYGDMVAKGEPRTSWLNMGFFSGSSLDQENDDGYDGGHQRALQGTDAPHYHSDHLLSKGEESDFVKDWETAHPDLVEWTKGLSVFKELVDHDKQLIKSAMDLTLSWEQEKYEDDPAQKMTVYKGKQASYDITSSQEIKDLADEYNILLVDFHAPWCSHCIKFSPTWEKLAYYFNTALHAMEEVYTGRTGDWTKAPPAIDLQTPQKKKENLPKGKILVANVNCVKYQKICKEHQVMGYPAIRVYKNRGAAHTSTHETHIDMLTEYTAYTGGRSLTQMAHFLLTSISEVYPKRKDFVSLLISEEGDMPHSDEEAHPSVVSDTPVLQATPEASTAMNSQRHTMEGCRITGFADSSRVPGTVRFTVTDSRGDTTFDPTMVNMTHEVRSFWFGPHKLEPYMAEYLLKYNQGSPYERSLKLVDDYKQAHRATRARLSYVHYVKTVMTSMMWQDNTNVFSTYEMSVNTNQFAELGPLGGGPSFPAELPSVAFKYDLSPVQIVIREERETLFRFLVNLCAILGGVYTVASMLDGLISSVAFKARVGKLG</sequence>
<accession>A0AAX4PDT7</accession>
<dbReference type="EMBL" id="CP151509">
    <property type="protein sequence ID" value="WZN64418.1"/>
    <property type="molecule type" value="Genomic_DNA"/>
</dbReference>
<evidence type="ECO:0000256" key="2">
    <source>
        <dbReference type="ARBA" id="ARBA00022692"/>
    </source>
</evidence>
<feature type="domain" description="Thioredoxin" evidence="6">
    <location>
        <begin position="256"/>
        <end position="291"/>
    </location>
</feature>
<protein>
    <submittedName>
        <fullName evidence="9">Protein disulfide isomerase</fullName>
    </submittedName>
</protein>
<evidence type="ECO:0000256" key="3">
    <source>
        <dbReference type="ARBA" id="ARBA00022989"/>
    </source>
</evidence>
<feature type="domain" description="Endoplasmic reticulum vesicle transporter C-terminal" evidence="7">
    <location>
        <begin position="448"/>
        <end position="642"/>
    </location>
</feature>
<keyword evidence="4 5" id="KW-0472">Membrane</keyword>
<evidence type="ECO:0000256" key="4">
    <source>
        <dbReference type="ARBA" id="ARBA00023136"/>
    </source>
</evidence>
<evidence type="ECO:0000256" key="1">
    <source>
        <dbReference type="ARBA" id="ARBA00004370"/>
    </source>
</evidence>
<dbReference type="AlphaFoldDB" id="A0AAX4PDT7"/>
<feature type="domain" description="Endoplasmic reticulum vesicle transporter N-terminal" evidence="8">
    <location>
        <begin position="8"/>
        <end position="96"/>
    </location>
</feature>
<dbReference type="InterPro" id="IPR045888">
    <property type="entry name" value="Erv"/>
</dbReference>
<keyword evidence="3 5" id="KW-1133">Transmembrane helix</keyword>
<dbReference type="InterPro" id="IPR036249">
    <property type="entry name" value="Thioredoxin-like_sf"/>
</dbReference>
<keyword evidence="2 5" id="KW-0812">Transmembrane</keyword>
<organism evidence="9 10">
    <name type="scientific">Chloropicon roscoffensis</name>
    <dbReference type="NCBI Taxonomy" id="1461544"/>
    <lineage>
        <taxon>Eukaryota</taxon>
        <taxon>Viridiplantae</taxon>
        <taxon>Chlorophyta</taxon>
        <taxon>Chloropicophyceae</taxon>
        <taxon>Chloropicales</taxon>
        <taxon>Chloropicaceae</taxon>
        <taxon>Chloropicon</taxon>
    </lineage>
</organism>
<evidence type="ECO:0000313" key="10">
    <source>
        <dbReference type="Proteomes" id="UP001472866"/>
    </source>
</evidence>
<dbReference type="InterPro" id="IPR012936">
    <property type="entry name" value="Erv_C"/>
</dbReference>
<dbReference type="PANTHER" id="PTHR10984">
    <property type="entry name" value="ENDOPLASMIC RETICULUM-GOLGI INTERMEDIATE COMPARTMENT PROTEIN"/>
    <property type="match status" value="1"/>
</dbReference>
<dbReference type="GO" id="GO:0005783">
    <property type="term" value="C:endoplasmic reticulum"/>
    <property type="evidence" value="ECO:0007669"/>
    <property type="project" value="TreeGrafter"/>
</dbReference>
<dbReference type="Pfam" id="PF07970">
    <property type="entry name" value="COPIIcoated_ERV"/>
    <property type="match status" value="1"/>
</dbReference>
<evidence type="ECO:0000259" key="8">
    <source>
        <dbReference type="Pfam" id="PF13850"/>
    </source>
</evidence>